<dbReference type="PANTHER" id="PTHR30349">
    <property type="entry name" value="PHAGE INTEGRASE-RELATED"/>
    <property type="match status" value="1"/>
</dbReference>
<reference evidence="14 15" key="1">
    <citation type="submission" date="2019-02" db="EMBL/GenBank/DDBJ databases">
        <title>Deep-cultivation of Planctomycetes and their phenomic and genomic characterization uncovers novel biology.</title>
        <authorList>
            <person name="Wiegand S."/>
            <person name="Jogler M."/>
            <person name="Boedeker C."/>
            <person name="Pinto D."/>
            <person name="Vollmers J."/>
            <person name="Rivas-Marin E."/>
            <person name="Kohn T."/>
            <person name="Peeters S.H."/>
            <person name="Heuer A."/>
            <person name="Rast P."/>
            <person name="Oberbeckmann S."/>
            <person name="Bunk B."/>
            <person name="Jeske O."/>
            <person name="Meyerdierks A."/>
            <person name="Storesund J.E."/>
            <person name="Kallscheuer N."/>
            <person name="Luecker S."/>
            <person name="Lage O.M."/>
            <person name="Pohl T."/>
            <person name="Merkel B.J."/>
            <person name="Hornburger P."/>
            <person name="Mueller R.-W."/>
            <person name="Bruemmer F."/>
            <person name="Labrenz M."/>
            <person name="Spormann A.M."/>
            <person name="Op den Camp H."/>
            <person name="Overmann J."/>
            <person name="Amann R."/>
            <person name="Jetten M.S.M."/>
            <person name="Mascher T."/>
            <person name="Medema M.H."/>
            <person name="Devos D.P."/>
            <person name="Kaster A.-K."/>
            <person name="Ovreas L."/>
            <person name="Rohde M."/>
            <person name="Galperin M.Y."/>
            <person name="Jogler C."/>
        </authorList>
    </citation>
    <scope>NUCLEOTIDE SEQUENCE [LARGE SCALE GENOMIC DNA]</scope>
    <source>
        <strain evidence="14 15">Pan265</strain>
    </source>
</reference>
<keyword evidence="8 10" id="KW-0233">DNA recombination</keyword>
<comment type="subcellular location">
    <subcellularLocation>
        <location evidence="1 10">Cytoplasm</location>
    </subcellularLocation>
</comment>
<evidence type="ECO:0000259" key="12">
    <source>
        <dbReference type="PROSITE" id="PS51898"/>
    </source>
</evidence>
<comment type="function">
    <text evidence="10">Site-specific tyrosine recombinase, which acts by catalyzing the cutting and rejoining of the recombining DNA molecules. The XerC-XerD complex is essential to convert dimers of the bacterial chromosome into monomers to permit their segregation at cell division. It also contributes to the segregational stability of plasmids.</text>
</comment>
<dbReference type="AlphaFoldDB" id="A0A518BZC7"/>
<evidence type="ECO:0000256" key="8">
    <source>
        <dbReference type="ARBA" id="ARBA00023172"/>
    </source>
</evidence>
<feature type="domain" description="Tyr recombinase" evidence="12">
    <location>
        <begin position="121"/>
        <end position="312"/>
    </location>
</feature>
<gene>
    <name evidence="10 14" type="primary">xerC</name>
    <name evidence="14" type="ORF">Pan265_21910</name>
</gene>
<dbReference type="NCBIfam" id="NF040815">
    <property type="entry name" value="recomb_XerA_Arch"/>
    <property type="match status" value="1"/>
</dbReference>
<evidence type="ECO:0000256" key="3">
    <source>
        <dbReference type="ARBA" id="ARBA00022490"/>
    </source>
</evidence>
<evidence type="ECO:0000256" key="4">
    <source>
        <dbReference type="ARBA" id="ARBA00022618"/>
    </source>
</evidence>
<keyword evidence="15" id="KW-1185">Reference proteome</keyword>
<evidence type="ECO:0000256" key="2">
    <source>
        <dbReference type="ARBA" id="ARBA00006657"/>
    </source>
</evidence>
<dbReference type="GO" id="GO:0005737">
    <property type="term" value="C:cytoplasm"/>
    <property type="evidence" value="ECO:0007669"/>
    <property type="project" value="UniProtKB-SubCell"/>
</dbReference>
<dbReference type="OrthoDB" id="9801717at2"/>
<dbReference type="NCBIfam" id="TIGR02224">
    <property type="entry name" value="recomb_XerC"/>
    <property type="match status" value="1"/>
</dbReference>
<dbReference type="CDD" id="cd00798">
    <property type="entry name" value="INT_XerDC_C"/>
    <property type="match status" value="1"/>
</dbReference>
<keyword evidence="6 10" id="KW-0229">DNA integration</keyword>
<evidence type="ECO:0000313" key="14">
    <source>
        <dbReference type="EMBL" id="QDU72326.1"/>
    </source>
</evidence>
<dbReference type="GO" id="GO:0051301">
    <property type="term" value="P:cell division"/>
    <property type="evidence" value="ECO:0007669"/>
    <property type="project" value="UniProtKB-UniRule"/>
</dbReference>
<name>A0A518BZC7_9BACT</name>
<evidence type="ECO:0000313" key="15">
    <source>
        <dbReference type="Proteomes" id="UP000320386"/>
    </source>
</evidence>
<evidence type="ECO:0000256" key="6">
    <source>
        <dbReference type="ARBA" id="ARBA00022908"/>
    </source>
</evidence>
<dbReference type="NCBIfam" id="NF001399">
    <property type="entry name" value="PRK00283.1"/>
    <property type="match status" value="1"/>
</dbReference>
<protein>
    <recommendedName>
        <fullName evidence="10 11">Tyrosine recombinase XerC</fullName>
    </recommendedName>
</protein>
<feature type="active site" evidence="10">
    <location>
        <position position="290"/>
    </location>
</feature>
<keyword evidence="3 10" id="KW-0963">Cytoplasm</keyword>
<dbReference type="InterPro" id="IPR023009">
    <property type="entry name" value="Tyrosine_recombinase_XerC/XerD"/>
</dbReference>
<feature type="active site" evidence="10">
    <location>
        <position position="185"/>
    </location>
</feature>
<dbReference type="Proteomes" id="UP000320386">
    <property type="component" value="Chromosome"/>
</dbReference>
<dbReference type="InterPro" id="IPR013762">
    <property type="entry name" value="Integrase-like_cat_sf"/>
</dbReference>
<dbReference type="GO" id="GO:0006313">
    <property type="term" value="P:DNA transposition"/>
    <property type="evidence" value="ECO:0007669"/>
    <property type="project" value="UniProtKB-UniRule"/>
</dbReference>
<evidence type="ECO:0000256" key="9">
    <source>
        <dbReference type="ARBA" id="ARBA00023306"/>
    </source>
</evidence>
<feature type="active site" evidence="10">
    <location>
        <position position="161"/>
    </location>
</feature>
<feature type="active site" description="O-(3'-phospho-DNA)-tyrosine intermediate" evidence="10">
    <location>
        <position position="299"/>
    </location>
</feature>
<evidence type="ECO:0000256" key="10">
    <source>
        <dbReference type="HAMAP-Rule" id="MF_01808"/>
    </source>
</evidence>
<evidence type="ECO:0000256" key="5">
    <source>
        <dbReference type="ARBA" id="ARBA00022829"/>
    </source>
</evidence>
<dbReference type="Gene3D" id="1.10.443.10">
    <property type="entry name" value="Intergrase catalytic core"/>
    <property type="match status" value="1"/>
</dbReference>
<accession>A0A518BZC7</accession>
<dbReference type="Pfam" id="PF02899">
    <property type="entry name" value="Phage_int_SAM_1"/>
    <property type="match status" value="1"/>
</dbReference>
<comment type="subunit">
    <text evidence="10">Forms a cyclic heterotetrameric complex composed of two molecules of XerC and two molecules of XerD.</text>
</comment>
<dbReference type="PROSITE" id="PS51898">
    <property type="entry name" value="TYR_RECOMBINASE"/>
    <property type="match status" value="1"/>
</dbReference>
<organism evidence="14 15">
    <name type="scientific">Mucisphaera calidilacus</name>
    <dbReference type="NCBI Taxonomy" id="2527982"/>
    <lineage>
        <taxon>Bacteria</taxon>
        <taxon>Pseudomonadati</taxon>
        <taxon>Planctomycetota</taxon>
        <taxon>Phycisphaerae</taxon>
        <taxon>Phycisphaerales</taxon>
        <taxon>Phycisphaeraceae</taxon>
        <taxon>Mucisphaera</taxon>
    </lineage>
</organism>
<dbReference type="Pfam" id="PF00589">
    <property type="entry name" value="Phage_integrase"/>
    <property type="match status" value="1"/>
</dbReference>
<keyword evidence="9 10" id="KW-0131">Cell cycle</keyword>
<dbReference type="InterPro" id="IPR004107">
    <property type="entry name" value="Integrase_SAM-like_N"/>
</dbReference>
<dbReference type="PANTHER" id="PTHR30349:SF77">
    <property type="entry name" value="TYROSINE RECOMBINASE XERC"/>
    <property type="match status" value="1"/>
</dbReference>
<dbReference type="InterPro" id="IPR050090">
    <property type="entry name" value="Tyrosine_recombinase_XerCD"/>
</dbReference>
<feature type="active site" evidence="10">
    <location>
        <position position="264"/>
    </location>
</feature>
<dbReference type="InterPro" id="IPR010998">
    <property type="entry name" value="Integrase_recombinase_N"/>
</dbReference>
<dbReference type="EMBL" id="CP036280">
    <property type="protein sequence ID" value="QDU72326.1"/>
    <property type="molecule type" value="Genomic_DNA"/>
</dbReference>
<keyword evidence="4 10" id="KW-0132">Cell division</keyword>
<dbReference type="InterPro" id="IPR002104">
    <property type="entry name" value="Integrase_catalytic"/>
</dbReference>
<dbReference type="InterPro" id="IPR011010">
    <property type="entry name" value="DNA_brk_join_enz"/>
</dbReference>
<dbReference type="InterPro" id="IPR044068">
    <property type="entry name" value="CB"/>
</dbReference>
<proteinExistence type="inferred from homology"/>
<dbReference type="GO" id="GO:0007059">
    <property type="term" value="P:chromosome segregation"/>
    <property type="evidence" value="ECO:0007669"/>
    <property type="project" value="UniProtKB-UniRule"/>
</dbReference>
<dbReference type="GO" id="GO:0003677">
    <property type="term" value="F:DNA binding"/>
    <property type="evidence" value="ECO:0007669"/>
    <property type="project" value="UniProtKB-UniRule"/>
</dbReference>
<dbReference type="GO" id="GO:0009037">
    <property type="term" value="F:tyrosine-based site-specific recombinase activity"/>
    <property type="evidence" value="ECO:0007669"/>
    <property type="project" value="UniProtKB-UniRule"/>
</dbReference>
<evidence type="ECO:0000256" key="1">
    <source>
        <dbReference type="ARBA" id="ARBA00004496"/>
    </source>
</evidence>
<feature type="domain" description="Core-binding (CB)" evidence="13">
    <location>
        <begin position="2"/>
        <end position="100"/>
    </location>
</feature>
<feature type="active site" evidence="10">
    <location>
        <position position="267"/>
    </location>
</feature>
<dbReference type="Gene3D" id="1.10.150.130">
    <property type="match status" value="1"/>
</dbReference>
<dbReference type="KEGG" id="mcad:Pan265_21910"/>
<evidence type="ECO:0000259" key="13">
    <source>
        <dbReference type="PROSITE" id="PS51900"/>
    </source>
</evidence>
<evidence type="ECO:0000256" key="7">
    <source>
        <dbReference type="ARBA" id="ARBA00023125"/>
    </source>
</evidence>
<dbReference type="RefSeq" id="WP_145446499.1">
    <property type="nucleotide sequence ID" value="NZ_CP036280.1"/>
</dbReference>
<comment type="similarity">
    <text evidence="2 10">Belongs to the 'phage' integrase family. XerC subfamily.</text>
</comment>
<dbReference type="HAMAP" id="MF_01808">
    <property type="entry name" value="Recomb_XerC_XerD"/>
    <property type="match status" value="1"/>
</dbReference>
<sequence length="319" mass="36249">MPGTLPLLERFANYLRHERHFSPYTARCYGADLRQFVEYLEEGAPEEASTGIENYLEGRLRTADPVLVRDFLAKLDTFGYSSATMARKIATLRSFYKWMLKVSLVESNPMLLIRTPKQTKRLPKAITVEQVEKLLSAPDNRETLGARDRAILETLYSTGVRVSELVDLNRNDLDLDSQTLLVRGKGKKERIVPLGSHALAAIRHYLTLLEPDPRFTRIRQESLVNPAVPLFVNKNGGRLSSRSVRRKLDKYLIEVGLDPSISPHTLRHSFATHLLDNGADLRSVQELLGHQSLSTTQVYTHLSTNRMRTAYEEAHPRAM</sequence>
<evidence type="ECO:0000256" key="11">
    <source>
        <dbReference type="NCBIfam" id="TIGR02224"/>
    </source>
</evidence>
<dbReference type="InterPro" id="IPR011931">
    <property type="entry name" value="Recomb_XerC"/>
</dbReference>
<dbReference type="SUPFAM" id="SSF56349">
    <property type="entry name" value="DNA breaking-rejoining enzymes"/>
    <property type="match status" value="1"/>
</dbReference>
<keyword evidence="5 10" id="KW-0159">Chromosome partition</keyword>
<keyword evidence="7 10" id="KW-0238">DNA-binding</keyword>
<dbReference type="PROSITE" id="PS51900">
    <property type="entry name" value="CB"/>
    <property type="match status" value="1"/>
</dbReference>